<dbReference type="EMBL" id="BAAAUV010000013">
    <property type="protein sequence ID" value="GAA3223727.1"/>
    <property type="molecule type" value="Genomic_DNA"/>
</dbReference>
<accession>A0ABP6QE89</accession>
<dbReference type="Proteomes" id="UP001501237">
    <property type="component" value="Unassembled WGS sequence"/>
</dbReference>
<reference evidence="4" key="1">
    <citation type="journal article" date="2019" name="Int. J. Syst. Evol. Microbiol.">
        <title>The Global Catalogue of Microorganisms (GCM) 10K type strain sequencing project: providing services to taxonomists for standard genome sequencing and annotation.</title>
        <authorList>
            <consortium name="The Broad Institute Genomics Platform"/>
            <consortium name="The Broad Institute Genome Sequencing Center for Infectious Disease"/>
            <person name="Wu L."/>
            <person name="Ma J."/>
        </authorList>
    </citation>
    <scope>NUCLEOTIDE SEQUENCE [LARGE SCALE GENOMIC DNA]</scope>
    <source>
        <strain evidence="4">JCM 9377</strain>
    </source>
</reference>
<keyword evidence="1" id="KW-0732">Signal</keyword>
<gene>
    <name evidence="3" type="ORF">GCM10010468_50420</name>
</gene>
<dbReference type="InterPro" id="IPR047589">
    <property type="entry name" value="DUF11_rpt"/>
</dbReference>
<evidence type="ECO:0000313" key="4">
    <source>
        <dbReference type="Proteomes" id="UP001501237"/>
    </source>
</evidence>
<dbReference type="InterPro" id="IPR057687">
    <property type="entry name" value="DUF7927"/>
</dbReference>
<dbReference type="InterPro" id="IPR013783">
    <property type="entry name" value="Ig-like_fold"/>
</dbReference>
<dbReference type="Pfam" id="PF25549">
    <property type="entry name" value="DUF7927"/>
    <property type="match status" value="1"/>
</dbReference>
<protein>
    <recommendedName>
        <fullName evidence="2">DUF7927 domain-containing protein</fullName>
    </recommendedName>
</protein>
<organism evidence="3 4">
    <name type="scientific">Actinocorallia longicatena</name>
    <dbReference type="NCBI Taxonomy" id="111803"/>
    <lineage>
        <taxon>Bacteria</taxon>
        <taxon>Bacillati</taxon>
        <taxon>Actinomycetota</taxon>
        <taxon>Actinomycetes</taxon>
        <taxon>Streptosporangiales</taxon>
        <taxon>Thermomonosporaceae</taxon>
        <taxon>Actinocorallia</taxon>
    </lineage>
</organism>
<feature type="domain" description="DUF7927" evidence="2">
    <location>
        <begin position="260"/>
        <end position="377"/>
    </location>
</feature>
<dbReference type="NCBIfam" id="TIGR01451">
    <property type="entry name" value="B_ant_repeat"/>
    <property type="match status" value="1"/>
</dbReference>
<proteinExistence type="predicted"/>
<evidence type="ECO:0000256" key="1">
    <source>
        <dbReference type="SAM" id="SignalP"/>
    </source>
</evidence>
<name>A0ABP6QE89_9ACTN</name>
<evidence type="ECO:0000259" key="2">
    <source>
        <dbReference type="Pfam" id="PF25549"/>
    </source>
</evidence>
<sequence>MAWGTAAMTLLAAIGPAAADEEGNEYAEWSLTGTTRGGVDVPAVGFPNGDLATDSTRTQVPSGQSTWLGDGTPFGQVFGSSRGEPYLLFGSAAGGRPSTTTVTFDTPTPAGRWGFALGDIDSDRVGIEAVGGDGRPLTAAELGWQSGFNYCAPTPRPSSCTRGVYTDQPVWDPGTTTLTGNIADSDGAAGWFLPTVPVRSLRITFTVQIGIPVAQLWIAAKWTRDQEPIALTTDPDPGHVPFPGGPPPLVVVTEPGEPDLVLTKTARPSTALPGEKITFTVKLRNTGKVDEPHAKFTDSLADVLDDASYSGDAHADGGTIAYDAPVLTWSGRLNHGQTRTITYSVRLREPATGDMKIRNVVVSGGPRVVCEGSACTPKIVFRPRPAVKKKRPKHGRCRVETTVTLVRC</sequence>
<keyword evidence="4" id="KW-1185">Reference proteome</keyword>
<feature type="signal peptide" evidence="1">
    <location>
        <begin position="1"/>
        <end position="19"/>
    </location>
</feature>
<comment type="caution">
    <text evidence="3">The sequence shown here is derived from an EMBL/GenBank/DDBJ whole genome shotgun (WGS) entry which is preliminary data.</text>
</comment>
<dbReference type="Gene3D" id="2.60.40.10">
    <property type="entry name" value="Immunoglobulins"/>
    <property type="match status" value="1"/>
</dbReference>
<evidence type="ECO:0000313" key="3">
    <source>
        <dbReference type="EMBL" id="GAA3223727.1"/>
    </source>
</evidence>
<feature type="chain" id="PRO_5045707984" description="DUF7927 domain-containing protein" evidence="1">
    <location>
        <begin position="20"/>
        <end position="408"/>
    </location>
</feature>